<dbReference type="Proteomes" id="UP000092445">
    <property type="component" value="Unassembled WGS sequence"/>
</dbReference>
<sequence>MYNARAEVPSMAANRNGAGKFIRCIFTLLILWPYGAKGNDAAMDDAMMKDRHYRDLFIFSCIRTTFVQFATRVIHLSRLRDLYLNHYHHHHHHHHRRHHQYRQKHQQHRLFVNVATNFNVVVMLLNI</sequence>
<dbReference type="AlphaFoldDB" id="A0A1A9Z768"/>
<reference evidence="3" key="1">
    <citation type="submission" date="2014-03" db="EMBL/GenBank/DDBJ databases">
        <authorList>
            <person name="Aksoy S."/>
            <person name="Warren W."/>
            <person name="Wilson R.K."/>
        </authorList>
    </citation>
    <scope>NUCLEOTIDE SEQUENCE [LARGE SCALE GENOMIC DNA]</scope>
    <source>
        <strain evidence="3">IAEA</strain>
    </source>
</reference>
<feature type="transmembrane region" description="Helical" evidence="1">
    <location>
        <begin position="21"/>
        <end position="36"/>
    </location>
</feature>
<accession>A0A1A9Z768</accession>
<proteinExistence type="predicted"/>
<keyword evidence="1" id="KW-1133">Transmembrane helix</keyword>
<dbReference type="VEuPathDB" id="VectorBase:GPAI005991"/>
<keyword evidence="1" id="KW-0472">Membrane</keyword>
<reference evidence="2" key="2">
    <citation type="submission" date="2020-05" db="UniProtKB">
        <authorList>
            <consortium name="EnsemblMetazoa"/>
        </authorList>
    </citation>
    <scope>IDENTIFICATION</scope>
    <source>
        <strain evidence="2">IAEA</strain>
    </source>
</reference>
<protein>
    <submittedName>
        <fullName evidence="2">Uncharacterized protein</fullName>
    </submittedName>
</protein>
<evidence type="ECO:0000256" key="1">
    <source>
        <dbReference type="SAM" id="Phobius"/>
    </source>
</evidence>
<evidence type="ECO:0000313" key="3">
    <source>
        <dbReference type="Proteomes" id="UP000092445"/>
    </source>
</evidence>
<organism evidence="2 3">
    <name type="scientific">Glossina pallidipes</name>
    <name type="common">Tsetse fly</name>
    <dbReference type="NCBI Taxonomy" id="7398"/>
    <lineage>
        <taxon>Eukaryota</taxon>
        <taxon>Metazoa</taxon>
        <taxon>Ecdysozoa</taxon>
        <taxon>Arthropoda</taxon>
        <taxon>Hexapoda</taxon>
        <taxon>Insecta</taxon>
        <taxon>Pterygota</taxon>
        <taxon>Neoptera</taxon>
        <taxon>Endopterygota</taxon>
        <taxon>Diptera</taxon>
        <taxon>Brachycera</taxon>
        <taxon>Muscomorpha</taxon>
        <taxon>Hippoboscoidea</taxon>
        <taxon>Glossinidae</taxon>
        <taxon>Glossina</taxon>
    </lineage>
</organism>
<name>A0A1A9Z768_GLOPL</name>
<evidence type="ECO:0000313" key="2">
    <source>
        <dbReference type="EnsemblMetazoa" id="GPAI005991-PA"/>
    </source>
</evidence>
<feature type="transmembrane region" description="Helical" evidence="1">
    <location>
        <begin position="56"/>
        <end position="74"/>
    </location>
</feature>
<keyword evidence="3" id="KW-1185">Reference proteome</keyword>
<keyword evidence="1" id="KW-0812">Transmembrane</keyword>
<dbReference type="EnsemblMetazoa" id="GPAI005991-RA">
    <property type="protein sequence ID" value="GPAI005991-PA"/>
    <property type="gene ID" value="GPAI005991"/>
</dbReference>